<keyword evidence="2" id="KW-1185">Reference proteome</keyword>
<dbReference type="Proteomes" id="UP000281813">
    <property type="component" value="Unassembled WGS sequence"/>
</dbReference>
<sequence length="98" mass="11269">MPILNGAIKNEIEQDSHEMNLISLLKIEIEQNSLEMNLISLLKIKIEQNSLQMNLISSLKKIPQIIVSSQFLSTAAKNKKQQTLRKLPIKKISHFYLK</sequence>
<protein>
    <submittedName>
        <fullName evidence="1">Uncharacterized protein</fullName>
    </submittedName>
</protein>
<name>A0A494Z037_9BACI</name>
<reference evidence="1 2" key="1">
    <citation type="journal article" date="2015" name="Antonie Van Leeuwenhoek">
        <title>Oceanobacillus bengalensis sp. nov., a bacterium isolated from seawater of the Bay of Bengal.</title>
        <authorList>
            <person name="Yongchang O."/>
            <person name="Xiang W."/>
            <person name="Wang G."/>
        </authorList>
    </citation>
    <scope>NUCLEOTIDE SEQUENCE [LARGE SCALE GENOMIC DNA]</scope>
    <source>
        <strain evidence="1 2">MCCC 1K00260</strain>
    </source>
</reference>
<gene>
    <name evidence="1" type="ORF">D8M05_08780</name>
</gene>
<comment type="caution">
    <text evidence="1">The sequence shown here is derived from an EMBL/GenBank/DDBJ whole genome shotgun (WGS) entry which is preliminary data.</text>
</comment>
<evidence type="ECO:0000313" key="1">
    <source>
        <dbReference type="EMBL" id="RKQ15845.1"/>
    </source>
</evidence>
<dbReference type="EMBL" id="RBZO01000011">
    <property type="protein sequence ID" value="RKQ15845.1"/>
    <property type="molecule type" value="Genomic_DNA"/>
</dbReference>
<accession>A0A494Z037</accession>
<dbReference type="AlphaFoldDB" id="A0A494Z037"/>
<organism evidence="1 2">
    <name type="scientific">Oceanobacillus bengalensis</name>
    <dbReference type="NCBI Taxonomy" id="1435466"/>
    <lineage>
        <taxon>Bacteria</taxon>
        <taxon>Bacillati</taxon>
        <taxon>Bacillota</taxon>
        <taxon>Bacilli</taxon>
        <taxon>Bacillales</taxon>
        <taxon>Bacillaceae</taxon>
        <taxon>Oceanobacillus</taxon>
    </lineage>
</organism>
<evidence type="ECO:0000313" key="2">
    <source>
        <dbReference type="Proteomes" id="UP000281813"/>
    </source>
</evidence>
<proteinExistence type="predicted"/>
<dbReference type="RefSeq" id="WP_121130761.1">
    <property type="nucleotide sequence ID" value="NZ_JBHUFK010000062.1"/>
</dbReference>